<gene>
    <name evidence="7" type="ORF">GACE_1802</name>
</gene>
<feature type="transmembrane region" description="Helical" evidence="6">
    <location>
        <begin position="219"/>
        <end position="236"/>
    </location>
</feature>
<evidence type="ECO:0000313" key="8">
    <source>
        <dbReference type="Proteomes" id="UP000030624"/>
    </source>
</evidence>
<proteinExistence type="predicted"/>
<dbReference type="InterPro" id="IPR012809">
    <property type="entry name" value="ECF_CbiQ"/>
</dbReference>
<dbReference type="GO" id="GO:0006824">
    <property type="term" value="P:cobalt ion transport"/>
    <property type="evidence" value="ECO:0007669"/>
    <property type="project" value="InterPro"/>
</dbReference>
<feature type="transmembrane region" description="Helical" evidence="6">
    <location>
        <begin position="20"/>
        <end position="35"/>
    </location>
</feature>
<dbReference type="EMBL" id="CP009552">
    <property type="protein sequence ID" value="AIY90830.1"/>
    <property type="molecule type" value="Genomic_DNA"/>
</dbReference>
<comment type="subcellular location">
    <subcellularLocation>
        <location evidence="1">Cell membrane</location>
        <topology evidence="1">Multi-pass membrane protein</topology>
    </subcellularLocation>
</comment>
<reference evidence="7 8" key="1">
    <citation type="journal article" date="2015" name="Appl. Environ. Microbiol.">
        <title>The Geoglobus acetivorans genome: Fe(III) reduction, acetate utilization, autotrophic growth, and degradation of aromatic compounds in a hyperthermophilic archaeon.</title>
        <authorList>
            <person name="Mardanov A.V."/>
            <person name="Slododkina G.B."/>
            <person name="Slobodkin A.I."/>
            <person name="Beletsky A.V."/>
            <person name="Gavrilov S.N."/>
            <person name="Kublanov I.V."/>
            <person name="Bonch-Osmolovskaya E.A."/>
            <person name="Skryabin K.G."/>
            <person name="Ravin N.V."/>
        </authorList>
    </citation>
    <scope>NUCLEOTIDE SEQUENCE [LARGE SCALE GENOMIC DNA]</scope>
    <source>
        <strain evidence="7 8">SBH6</strain>
    </source>
</reference>
<dbReference type="InterPro" id="IPR052770">
    <property type="entry name" value="Cobalt_transport_CbiQ"/>
</dbReference>
<dbReference type="CDD" id="cd16914">
    <property type="entry name" value="EcfT"/>
    <property type="match status" value="1"/>
</dbReference>
<dbReference type="NCBIfam" id="TIGR02454">
    <property type="entry name" value="ECF_T_CbiQ"/>
    <property type="match status" value="1"/>
</dbReference>
<evidence type="ECO:0000256" key="3">
    <source>
        <dbReference type="ARBA" id="ARBA00022692"/>
    </source>
</evidence>
<organism evidence="7 8">
    <name type="scientific">Geoglobus acetivorans</name>
    <dbReference type="NCBI Taxonomy" id="565033"/>
    <lineage>
        <taxon>Archaea</taxon>
        <taxon>Methanobacteriati</taxon>
        <taxon>Methanobacteriota</taxon>
        <taxon>Archaeoglobi</taxon>
        <taxon>Archaeoglobales</taxon>
        <taxon>Archaeoglobaceae</taxon>
        <taxon>Geoglobus</taxon>
    </lineage>
</organism>
<protein>
    <submittedName>
        <fullName evidence="7">Transmembrane component CbiQ of energizing module of cobalt ECF transporter</fullName>
    </submittedName>
</protein>
<sequence>MHETLEEIQANSRKLIDGPVNVYFVIFSFILLYAFNKTPVFLLAFLIFSALCLYSTGFSYFRFLRVPSYFIAPALFVIAVITPGEHLVWLISREGVETAFRTFLRTYSSLSLMLYLIFTTSIPELLSALKKLRLPDFVVEMMSLIYRSIQIFLDELFRLETSAESRLGFANRKSFVRTAALIGYSMFVKSLDRAEKLDMAMEARCYSGKVPVVTGGNRGTVHALVIVLLLTLAGVVL</sequence>
<dbReference type="eggNOG" id="arCOG02249">
    <property type="taxonomic scope" value="Archaea"/>
</dbReference>
<evidence type="ECO:0000256" key="6">
    <source>
        <dbReference type="SAM" id="Phobius"/>
    </source>
</evidence>
<dbReference type="STRING" id="565033.GACE_1802"/>
<keyword evidence="5 6" id="KW-0472">Membrane</keyword>
<dbReference type="PANTHER" id="PTHR43723:SF1">
    <property type="entry name" value="COBALT TRANSPORT PROTEIN CBIQ"/>
    <property type="match status" value="1"/>
</dbReference>
<evidence type="ECO:0000256" key="5">
    <source>
        <dbReference type="ARBA" id="ARBA00023136"/>
    </source>
</evidence>
<evidence type="ECO:0000256" key="4">
    <source>
        <dbReference type="ARBA" id="ARBA00022989"/>
    </source>
</evidence>
<evidence type="ECO:0000256" key="2">
    <source>
        <dbReference type="ARBA" id="ARBA00022475"/>
    </source>
</evidence>
<dbReference type="GeneID" id="24798379"/>
<keyword evidence="4 6" id="KW-1133">Transmembrane helix</keyword>
<feature type="transmembrane region" description="Helical" evidence="6">
    <location>
        <begin position="103"/>
        <end position="122"/>
    </location>
</feature>
<dbReference type="InterPro" id="IPR003339">
    <property type="entry name" value="ABC/ECF_trnsptr_transmembrane"/>
</dbReference>
<dbReference type="PANTHER" id="PTHR43723">
    <property type="entry name" value="COBALT TRANSPORT PROTEIN CBIQ"/>
    <property type="match status" value="1"/>
</dbReference>
<dbReference type="KEGG" id="gac:GACE_1802"/>
<dbReference type="RefSeq" id="WP_048092806.1">
    <property type="nucleotide sequence ID" value="NZ_CP009552.1"/>
</dbReference>
<keyword evidence="3 6" id="KW-0812">Transmembrane</keyword>
<evidence type="ECO:0000256" key="1">
    <source>
        <dbReference type="ARBA" id="ARBA00004651"/>
    </source>
</evidence>
<dbReference type="Pfam" id="PF02361">
    <property type="entry name" value="CbiQ"/>
    <property type="match status" value="1"/>
</dbReference>
<dbReference type="HOGENOM" id="CLU_056469_5_0_2"/>
<name>A0A0A7GFK5_GEOAI</name>
<dbReference type="Proteomes" id="UP000030624">
    <property type="component" value="Chromosome"/>
</dbReference>
<feature type="transmembrane region" description="Helical" evidence="6">
    <location>
        <begin position="69"/>
        <end position="91"/>
    </location>
</feature>
<dbReference type="GO" id="GO:0043190">
    <property type="term" value="C:ATP-binding cassette (ABC) transporter complex"/>
    <property type="evidence" value="ECO:0007669"/>
    <property type="project" value="InterPro"/>
</dbReference>
<accession>A0A0A7GFK5</accession>
<feature type="transmembrane region" description="Helical" evidence="6">
    <location>
        <begin position="42"/>
        <end position="63"/>
    </location>
</feature>
<keyword evidence="2" id="KW-1003">Cell membrane</keyword>
<dbReference type="AlphaFoldDB" id="A0A0A7GFK5"/>
<evidence type="ECO:0000313" key="7">
    <source>
        <dbReference type="EMBL" id="AIY90830.1"/>
    </source>
</evidence>